<evidence type="ECO:0008006" key="4">
    <source>
        <dbReference type="Google" id="ProtNLM"/>
    </source>
</evidence>
<keyword evidence="3" id="KW-1185">Reference proteome</keyword>
<name>A0A8J3PQQ7_9ACTN</name>
<dbReference type="EMBL" id="BONV01000006">
    <property type="protein sequence ID" value="GIG79006.1"/>
    <property type="molecule type" value="Genomic_DNA"/>
</dbReference>
<organism evidence="2 3">
    <name type="scientific">Planotetraspora kaengkrachanensis</name>
    <dbReference type="NCBI Taxonomy" id="575193"/>
    <lineage>
        <taxon>Bacteria</taxon>
        <taxon>Bacillati</taxon>
        <taxon>Actinomycetota</taxon>
        <taxon>Actinomycetes</taxon>
        <taxon>Streptosporangiales</taxon>
        <taxon>Streptosporangiaceae</taxon>
        <taxon>Planotetraspora</taxon>
    </lineage>
</organism>
<dbReference type="SUPFAM" id="SSF48452">
    <property type="entry name" value="TPR-like"/>
    <property type="match status" value="1"/>
</dbReference>
<proteinExistence type="predicted"/>
<sequence length="199" mass="21635">MLPARPHGNPACRNRVKSWRISAYSETEPSTGDQGIGAGAIEVTGVLHEIAAGKTRTARLVEGSGPPHERRPVERGREAVSYEEFQRGQMFFEAKDYAEASRILAPVAEGEPGNRAVVELLGRAYFHSAQLGRAEDAFRSLVELDPVNGWAYEALARTLERRGRADEAGRYRKLALAMGTEETGEIEVSVSAADLVIGS</sequence>
<dbReference type="InterPro" id="IPR011990">
    <property type="entry name" value="TPR-like_helical_dom_sf"/>
</dbReference>
<dbReference type="PROSITE" id="PS50005">
    <property type="entry name" value="TPR"/>
    <property type="match status" value="1"/>
</dbReference>
<evidence type="ECO:0000313" key="2">
    <source>
        <dbReference type="EMBL" id="GIG79006.1"/>
    </source>
</evidence>
<evidence type="ECO:0000313" key="3">
    <source>
        <dbReference type="Proteomes" id="UP000630097"/>
    </source>
</evidence>
<reference evidence="2 3" key="1">
    <citation type="submission" date="2021-01" db="EMBL/GenBank/DDBJ databases">
        <title>Whole genome shotgun sequence of Planotetraspora kaengkrachanensis NBRC 104272.</title>
        <authorList>
            <person name="Komaki H."/>
            <person name="Tamura T."/>
        </authorList>
    </citation>
    <scope>NUCLEOTIDE SEQUENCE [LARGE SCALE GENOMIC DNA]</scope>
    <source>
        <strain evidence="2 3">NBRC 104272</strain>
    </source>
</reference>
<protein>
    <recommendedName>
        <fullName evidence="4">Tetratricopeptide repeat protein</fullName>
    </recommendedName>
</protein>
<gene>
    <name evidence="2" type="ORF">Pka01_21330</name>
</gene>
<dbReference type="Pfam" id="PF14559">
    <property type="entry name" value="TPR_19"/>
    <property type="match status" value="1"/>
</dbReference>
<accession>A0A8J3PQQ7</accession>
<feature type="repeat" description="TPR" evidence="1">
    <location>
        <begin position="115"/>
        <end position="148"/>
    </location>
</feature>
<evidence type="ECO:0000256" key="1">
    <source>
        <dbReference type="PROSITE-ProRule" id="PRU00339"/>
    </source>
</evidence>
<keyword evidence="1" id="KW-0802">TPR repeat</keyword>
<dbReference type="Gene3D" id="1.25.40.10">
    <property type="entry name" value="Tetratricopeptide repeat domain"/>
    <property type="match status" value="1"/>
</dbReference>
<dbReference type="AlphaFoldDB" id="A0A8J3PQQ7"/>
<dbReference type="Proteomes" id="UP000630097">
    <property type="component" value="Unassembled WGS sequence"/>
</dbReference>
<dbReference type="InterPro" id="IPR019734">
    <property type="entry name" value="TPR_rpt"/>
</dbReference>
<comment type="caution">
    <text evidence="2">The sequence shown here is derived from an EMBL/GenBank/DDBJ whole genome shotgun (WGS) entry which is preliminary data.</text>
</comment>